<evidence type="ECO:0000256" key="1">
    <source>
        <dbReference type="ARBA" id="ARBA00004651"/>
    </source>
</evidence>
<evidence type="ECO:0000256" key="2">
    <source>
        <dbReference type="ARBA" id="ARBA00022448"/>
    </source>
</evidence>
<keyword evidence="12" id="KW-1185">Reference proteome</keyword>
<dbReference type="RefSeq" id="WP_121369999.1">
    <property type="nucleotide sequence ID" value="NZ_RBKS01000001.1"/>
</dbReference>
<keyword evidence="5 10" id="KW-0812">Transmembrane</keyword>
<reference evidence="11 12" key="1">
    <citation type="submission" date="2018-10" db="EMBL/GenBank/DDBJ databases">
        <title>Sequencing the genomes of 1000 actinobacteria strains.</title>
        <authorList>
            <person name="Klenk H.-P."/>
        </authorList>
    </citation>
    <scope>NUCLEOTIDE SEQUENCE [LARGE SCALE GENOMIC DNA]</scope>
    <source>
        <strain evidence="11 12">DSM 17894</strain>
    </source>
</reference>
<feature type="region of interest" description="Disordered" evidence="9">
    <location>
        <begin position="1"/>
        <end position="24"/>
    </location>
</feature>
<feature type="transmembrane region" description="Helical" evidence="10">
    <location>
        <begin position="36"/>
        <end position="57"/>
    </location>
</feature>
<dbReference type="InterPro" id="IPR001851">
    <property type="entry name" value="ABC_transp_permease"/>
</dbReference>
<keyword evidence="7 10" id="KW-0472">Membrane</keyword>
<protein>
    <recommendedName>
        <fullName evidence="8">Autoinducer 2 import system permease protein LsrD</fullName>
    </recommendedName>
</protein>
<dbReference type="GO" id="GO:0022857">
    <property type="term" value="F:transmembrane transporter activity"/>
    <property type="evidence" value="ECO:0007669"/>
    <property type="project" value="InterPro"/>
</dbReference>
<dbReference type="Proteomes" id="UP000280008">
    <property type="component" value="Unassembled WGS sequence"/>
</dbReference>
<organism evidence="11 12">
    <name type="scientific">Frondihabitans australicus</name>
    <dbReference type="NCBI Taxonomy" id="386892"/>
    <lineage>
        <taxon>Bacteria</taxon>
        <taxon>Bacillati</taxon>
        <taxon>Actinomycetota</taxon>
        <taxon>Actinomycetes</taxon>
        <taxon>Micrococcales</taxon>
        <taxon>Microbacteriaceae</taxon>
        <taxon>Frondihabitans</taxon>
    </lineage>
</organism>
<evidence type="ECO:0000256" key="5">
    <source>
        <dbReference type="ARBA" id="ARBA00022692"/>
    </source>
</evidence>
<feature type="transmembrane region" description="Helical" evidence="10">
    <location>
        <begin position="89"/>
        <end position="108"/>
    </location>
</feature>
<keyword evidence="4" id="KW-0997">Cell inner membrane</keyword>
<feature type="transmembrane region" description="Helical" evidence="10">
    <location>
        <begin position="284"/>
        <end position="304"/>
    </location>
</feature>
<proteinExistence type="predicted"/>
<evidence type="ECO:0000256" key="4">
    <source>
        <dbReference type="ARBA" id="ARBA00022519"/>
    </source>
</evidence>
<dbReference type="Pfam" id="PF02653">
    <property type="entry name" value="BPD_transp_2"/>
    <property type="match status" value="1"/>
</dbReference>
<feature type="transmembrane region" description="Helical" evidence="10">
    <location>
        <begin position="140"/>
        <end position="161"/>
    </location>
</feature>
<dbReference type="GO" id="GO:0005886">
    <property type="term" value="C:plasma membrane"/>
    <property type="evidence" value="ECO:0007669"/>
    <property type="project" value="UniProtKB-SubCell"/>
</dbReference>
<evidence type="ECO:0000256" key="8">
    <source>
        <dbReference type="ARBA" id="ARBA00039381"/>
    </source>
</evidence>
<name>A0A495IJ85_9MICO</name>
<feature type="transmembrane region" description="Helical" evidence="10">
    <location>
        <begin position="114"/>
        <end position="133"/>
    </location>
</feature>
<evidence type="ECO:0000313" key="12">
    <source>
        <dbReference type="Proteomes" id="UP000280008"/>
    </source>
</evidence>
<evidence type="ECO:0000256" key="3">
    <source>
        <dbReference type="ARBA" id="ARBA00022475"/>
    </source>
</evidence>
<dbReference type="OrthoDB" id="9808136at2"/>
<dbReference type="CDD" id="cd06579">
    <property type="entry name" value="TM_PBP1_transp_AraH_like"/>
    <property type="match status" value="1"/>
</dbReference>
<evidence type="ECO:0000313" key="11">
    <source>
        <dbReference type="EMBL" id="RKR75176.1"/>
    </source>
</evidence>
<dbReference type="PANTHER" id="PTHR32196">
    <property type="entry name" value="ABC TRANSPORTER PERMEASE PROTEIN YPHD-RELATED-RELATED"/>
    <property type="match status" value="1"/>
</dbReference>
<gene>
    <name evidence="11" type="ORF">C8E83_2314</name>
</gene>
<sequence length="334" mass="33802">MTTLSSSAQGRAPRPGGGFTGRLVGDREDVKRKAPAGVTFIALVAIIVVCGILQPVVFSATGLNLVLSSIVPLVVAALAQMVMMSVGDIDLGIGAFIGTVTTVAATFLSSSPALGILVLAALVAGYGVLAVLVHVRKVPSLIATLGASFIWYGIGLFVLPTPGGDAPKWLLDFAAWTPNSFPVPVIPIVIITAVVWIVMRRSTLGASIRALGSNPLALGRSGISPLRTRVIAYLFVGVLGVVSGLLLSSQIGGGDATSANSYTLVSVAAVILGGGAFTGGRAVAWGCMFGALTLGLVSVLLSLLDLSSNIQPAIQGGIVIAALAGRLAVEKVLK</sequence>
<feature type="transmembrane region" description="Helical" evidence="10">
    <location>
        <begin position="230"/>
        <end position="247"/>
    </location>
</feature>
<keyword evidence="6 10" id="KW-1133">Transmembrane helix</keyword>
<comment type="caution">
    <text evidence="11">The sequence shown here is derived from an EMBL/GenBank/DDBJ whole genome shotgun (WGS) entry which is preliminary data.</text>
</comment>
<feature type="transmembrane region" description="Helical" evidence="10">
    <location>
        <begin position="181"/>
        <end position="199"/>
    </location>
</feature>
<comment type="subcellular location">
    <subcellularLocation>
        <location evidence="1">Cell membrane</location>
        <topology evidence="1">Multi-pass membrane protein</topology>
    </subcellularLocation>
</comment>
<accession>A0A495IJ85</accession>
<dbReference type="AlphaFoldDB" id="A0A495IJ85"/>
<evidence type="ECO:0000256" key="6">
    <source>
        <dbReference type="ARBA" id="ARBA00022989"/>
    </source>
</evidence>
<feature type="transmembrane region" description="Helical" evidence="10">
    <location>
        <begin position="63"/>
        <end position="82"/>
    </location>
</feature>
<dbReference type="PANTHER" id="PTHR32196:SF71">
    <property type="entry name" value="AUTOINDUCER 2 IMPORT SYSTEM PERMEASE PROTEIN LSRD"/>
    <property type="match status" value="1"/>
</dbReference>
<evidence type="ECO:0000256" key="10">
    <source>
        <dbReference type="SAM" id="Phobius"/>
    </source>
</evidence>
<dbReference type="EMBL" id="RBKS01000001">
    <property type="protein sequence ID" value="RKR75176.1"/>
    <property type="molecule type" value="Genomic_DNA"/>
</dbReference>
<keyword evidence="2" id="KW-0813">Transport</keyword>
<evidence type="ECO:0000256" key="7">
    <source>
        <dbReference type="ARBA" id="ARBA00023136"/>
    </source>
</evidence>
<keyword evidence="3" id="KW-1003">Cell membrane</keyword>
<evidence type="ECO:0000256" key="9">
    <source>
        <dbReference type="SAM" id="MobiDB-lite"/>
    </source>
</evidence>